<keyword evidence="8" id="KW-0624">Polysaccharide degradation</keyword>
<dbReference type="OMA" id="TEAYWEF"/>
<keyword evidence="8" id="KW-0119">Carbohydrate metabolism</keyword>
<dbReference type="PANTHER" id="PTHR10963">
    <property type="entry name" value="GLYCOSYL HYDROLASE-RELATED"/>
    <property type="match status" value="1"/>
</dbReference>
<comment type="catalytic activity">
    <reaction evidence="1">
        <text>Endohydrolysis of (1-&gt;3)- or (1-&gt;4)-linkages in beta-D-glucans when the glucose residue whose reducing group is involved in the linkage to be hydrolyzed is itself substituted at C-3.</text>
        <dbReference type="EC" id="3.2.1.6"/>
    </reaction>
</comment>
<keyword evidence="7" id="KW-0378">Hydrolase</keyword>
<evidence type="ECO:0000256" key="8">
    <source>
        <dbReference type="ARBA" id="ARBA00023001"/>
    </source>
</evidence>
<evidence type="ECO:0000256" key="3">
    <source>
        <dbReference type="ARBA" id="ARBA00006865"/>
    </source>
</evidence>
<organism evidence="15 16">
    <name type="scientific">Aspergillus brasiliensis (strain CBS 101740 / IMI 381727 / IBT 21946)</name>
    <dbReference type="NCBI Taxonomy" id="767769"/>
    <lineage>
        <taxon>Eukaryota</taxon>
        <taxon>Fungi</taxon>
        <taxon>Dikarya</taxon>
        <taxon>Ascomycota</taxon>
        <taxon>Pezizomycotina</taxon>
        <taxon>Eurotiomycetes</taxon>
        <taxon>Eurotiomycetidae</taxon>
        <taxon>Eurotiales</taxon>
        <taxon>Aspergillaceae</taxon>
        <taxon>Aspergillus</taxon>
        <taxon>Aspergillus subgen. Circumdati</taxon>
    </lineage>
</organism>
<dbReference type="AlphaFoldDB" id="A0A1L9UW19"/>
<dbReference type="InterPro" id="IPR013320">
    <property type="entry name" value="ConA-like_dom_sf"/>
</dbReference>
<dbReference type="PROSITE" id="PS51762">
    <property type="entry name" value="GH16_2"/>
    <property type="match status" value="1"/>
</dbReference>
<dbReference type="SUPFAM" id="SSF49899">
    <property type="entry name" value="Concanavalin A-like lectins/glucanases"/>
    <property type="match status" value="1"/>
</dbReference>
<feature type="region of interest" description="Disordered" evidence="12">
    <location>
        <begin position="1"/>
        <end position="43"/>
    </location>
</feature>
<keyword evidence="13" id="KW-0812">Transmembrane</keyword>
<protein>
    <recommendedName>
        <fullName evidence="4">endo-1,3(4)-beta-glucanase</fullName>
        <ecNumber evidence="4">3.2.1.6</ecNumber>
    </recommendedName>
</protein>
<accession>A0A1L9UW19</accession>
<dbReference type="FunFam" id="2.60.120.200:FF:000114">
    <property type="entry name" value="Probable endo-1,3(4)-beta-glucanase NFIA_089530"/>
    <property type="match status" value="1"/>
</dbReference>
<keyword evidence="5" id="KW-1003">Cell membrane</keyword>
<evidence type="ECO:0000256" key="6">
    <source>
        <dbReference type="ARBA" id="ARBA00022622"/>
    </source>
</evidence>
<keyword evidence="13" id="KW-1133">Transmembrane helix</keyword>
<evidence type="ECO:0000256" key="9">
    <source>
        <dbReference type="ARBA" id="ARBA00023136"/>
    </source>
</evidence>
<dbReference type="GO" id="GO:0052861">
    <property type="term" value="F:endo-1,3(4)-beta-glucanase activity"/>
    <property type="evidence" value="ECO:0007669"/>
    <property type="project" value="UniProtKB-EC"/>
</dbReference>
<evidence type="ECO:0000256" key="7">
    <source>
        <dbReference type="ARBA" id="ARBA00022801"/>
    </source>
</evidence>
<name>A0A1L9UW19_ASPBC</name>
<dbReference type="CDD" id="cd02181">
    <property type="entry name" value="GH16_fungal_Lam16A_glucanase"/>
    <property type="match status" value="1"/>
</dbReference>
<keyword evidence="10" id="KW-0449">Lipoprotein</keyword>
<evidence type="ECO:0000313" key="16">
    <source>
        <dbReference type="Proteomes" id="UP000184499"/>
    </source>
</evidence>
<evidence type="ECO:0000256" key="12">
    <source>
        <dbReference type="SAM" id="MobiDB-lite"/>
    </source>
</evidence>
<evidence type="ECO:0000259" key="14">
    <source>
        <dbReference type="PROSITE" id="PS51762"/>
    </source>
</evidence>
<evidence type="ECO:0000256" key="1">
    <source>
        <dbReference type="ARBA" id="ARBA00000124"/>
    </source>
</evidence>
<sequence length="397" mass="43621">MADKQYYAPGTDYSRYGGATSQLPKLDDDLGHAGPPPPPGSGQFIAPQQTVAQYSWYDPRGWSLRKKLIIAAVVAIVIIIAVVVGAVEGTKKKGYPDYSKLNYQLVDTYSGNSFFDRFNYYSDEDPTDGFVQYVNQSTSHSLNLTYAGEDSVVLKVDTSNKNATKGRQSVRLESKTSYDSGLFIFDILHTPYGCGLWPALWLTDTYNWPENGEIDVVETNNLATEGNAVTLHTTSGCKMDVKRKETGTPNYVTCDNSTHSNAGCGVQGSPSTYGQEMNENGGGVYALELRDAGIRAWFFSRDSIPDDISNSSGTPDPSTWGTALADFPNTHCDISSHFKNQSIIANIDLCGQLGGNKAFYTEQYHCPGTCESFVRSNPGNFTQAYWEFKSFKVYQAN</sequence>
<dbReference type="GO" id="GO:0030245">
    <property type="term" value="P:cellulose catabolic process"/>
    <property type="evidence" value="ECO:0007669"/>
    <property type="project" value="UniProtKB-KW"/>
</dbReference>
<dbReference type="GeneID" id="93569545"/>
<dbReference type="Proteomes" id="UP000184499">
    <property type="component" value="Unassembled WGS sequence"/>
</dbReference>
<evidence type="ECO:0000313" key="15">
    <source>
        <dbReference type="EMBL" id="OJJ75800.1"/>
    </source>
</evidence>
<dbReference type="GO" id="GO:0098552">
    <property type="term" value="C:side of membrane"/>
    <property type="evidence" value="ECO:0007669"/>
    <property type="project" value="UniProtKB-KW"/>
</dbReference>
<dbReference type="RefSeq" id="XP_067483047.1">
    <property type="nucleotide sequence ID" value="XM_067617057.1"/>
</dbReference>
<keyword evidence="6" id="KW-0325">Glycoprotein</keyword>
<evidence type="ECO:0000256" key="5">
    <source>
        <dbReference type="ARBA" id="ARBA00022475"/>
    </source>
</evidence>
<evidence type="ECO:0000256" key="2">
    <source>
        <dbReference type="ARBA" id="ARBA00004609"/>
    </source>
</evidence>
<dbReference type="EMBL" id="KV878680">
    <property type="protein sequence ID" value="OJJ75800.1"/>
    <property type="molecule type" value="Genomic_DNA"/>
</dbReference>
<feature type="domain" description="GH16" evidence="14">
    <location>
        <begin position="96"/>
        <end position="395"/>
    </location>
</feature>
<dbReference type="Pfam" id="PF26113">
    <property type="entry name" value="GH16_XgeA"/>
    <property type="match status" value="1"/>
</dbReference>
<dbReference type="GO" id="GO:0005886">
    <property type="term" value="C:plasma membrane"/>
    <property type="evidence" value="ECO:0007669"/>
    <property type="project" value="UniProtKB-SubCell"/>
</dbReference>
<dbReference type="OrthoDB" id="192832at2759"/>
<proteinExistence type="inferred from homology"/>
<keyword evidence="8" id="KW-0136">Cellulose degradation</keyword>
<dbReference type="InterPro" id="IPR000757">
    <property type="entry name" value="Beta-glucanase-like"/>
</dbReference>
<feature type="transmembrane region" description="Helical" evidence="13">
    <location>
        <begin position="68"/>
        <end position="87"/>
    </location>
</feature>
<evidence type="ECO:0000256" key="11">
    <source>
        <dbReference type="ARBA" id="ARBA00023295"/>
    </source>
</evidence>
<dbReference type="Gene3D" id="2.60.120.200">
    <property type="match status" value="1"/>
</dbReference>
<gene>
    <name evidence="15" type="ORF">ASPBRDRAFT_117159</name>
</gene>
<comment type="similarity">
    <text evidence="3">Belongs to the glycosyl hydrolase 16 family.</text>
</comment>
<evidence type="ECO:0000256" key="4">
    <source>
        <dbReference type="ARBA" id="ARBA00012599"/>
    </source>
</evidence>
<evidence type="ECO:0000256" key="10">
    <source>
        <dbReference type="ARBA" id="ARBA00023288"/>
    </source>
</evidence>
<dbReference type="VEuPathDB" id="FungiDB:ASPBRDRAFT_117159"/>
<dbReference type="PANTHER" id="PTHR10963:SF42">
    <property type="entry name" value="PUTATIVE (AFU_ORTHOLOGUE AFUA_5G02280)-RELATED"/>
    <property type="match status" value="1"/>
</dbReference>
<dbReference type="STRING" id="767769.A0A1L9UW19"/>
<keyword evidence="6" id="KW-0336">GPI-anchor</keyword>
<dbReference type="InterPro" id="IPR050546">
    <property type="entry name" value="Glycosyl_Hydrlase_16"/>
</dbReference>
<evidence type="ECO:0000256" key="13">
    <source>
        <dbReference type="SAM" id="Phobius"/>
    </source>
</evidence>
<keyword evidence="11" id="KW-0326">Glycosidase</keyword>
<comment type="subcellular location">
    <subcellularLocation>
        <location evidence="2">Cell membrane</location>
        <topology evidence="2">Lipid-anchor</topology>
        <topology evidence="2">GPI-anchor</topology>
    </subcellularLocation>
</comment>
<keyword evidence="16" id="KW-1185">Reference proteome</keyword>
<keyword evidence="9 13" id="KW-0472">Membrane</keyword>
<dbReference type="EC" id="3.2.1.6" evidence="4"/>
<reference evidence="16" key="1">
    <citation type="journal article" date="2017" name="Genome Biol.">
        <title>Comparative genomics reveals high biological diversity and specific adaptations in the industrially and medically important fungal genus Aspergillus.</title>
        <authorList>
            <person name="de Vries R.P."/>
            <person name="Riley R."/>
            <person name="Wiebenga A."/>
            <person name="Aguilar-Osorio G."/>
            <person name="Amillis S."/>
            <person name="Uchima C.A."/>
            <person name="Anderluh G."/>
            <person name="Asadollahi M."/>
            <person name="Askin M."/>
            <person name="Barry K."/>
            <person name="Battaglia E."/>
            <person name="Bayram O."/>
            <person name="Benocci T."/>
            <person name="Braus-Stromeyer S.A."/>
            <person name="Caldana C."/>
            <person name="Canovas D."/>
            <person name="Cerqueira G.C."/>
            <person name="Chen F."/>
            <person name="Chen W."/>
            <person name="Choi C."/>
            <person name="Clum A."/>
            <person name="Dos Santos R.A."/>
            <person name="Damasio A.R."/>
            <person name="Diallinas G."/>
            <person name="Emri T."/>
            <person name="Fekete E."/>
            <person name="Flipphi M."/>
            <person name="Freyberg S."/>
            <person name="Gallo A."/>
            <person name="Gournas C."/>
            <person name="Habgood R."/>
            <person name="Hainaut M."/>
            <person name="Harispe M.L."/>
            <person name="Henrissat B."/>
            <person name="Hilden K.S."/>
            <person name="Hope R."/>
            <person name="Hossain A."/>
            <person name="Karabika E."/>
            <person name="Karaffa L."/>
            <person name="Karanyi Z."/>
            <person name="Krasevec N."/>
            <person name="Kuo A."/>
            <person name="Kusch H."/>
            <person name="LaButti K."/>
            <person name="Lagendijk E.L."/>
            <person name="Lapidus A."/>
            <person name="Levasseur A."/>
            <person name="Lindquist E."/>
            <person name="Lipzen A."/>
            <person name="Logrieco A.F."/>
            <person name="MacCabe A."/>
            <person name="Maekelae M.R."/>
            <person name="Malavazi I."/>
            <person name="Melin P."/>
            <person name="Meyer V."/>
            <person name="Mielnichuk N."/>
            <person name="Miskei M."/>
            <person name="Molnar A.P."/>
            <person name="Mule G."/>
            <person name="Ngan C.Y."/>
            <person name="Orejas M."/>
            <person name="Orosz E."/>
            <person name="Ouedraogo J.P."/>
            <person name="Overkamp K.M."/>
            <person name="Park H.-S."/>
            <person name="Perrone G."/>
            <person name="Piumi F."/>
            <person name="Punt P.J."/>
            <person name="Ram A.F."/>
            <person name="Ramon A."/>
            <person name="Rauscher S."/>
            <person name="Record E."/>
            <person name="Riano-Pachon D.M."/>
            <person name="Robert V."/>
            <person name="Roehrig J."/>
            <person name="Ruller R."/>
            <person name="Salamov A."/>
            <person name="Salih N.S."/>
            <person name="Samson R.A."/>
            <person name="Sandor E."/>
            <person name="Sanguinetti M."/>
            <person name="Schuetze T."/>
            <person name="Sepcic K."/>
            <person name="Shelest E."/>
            <person name="Sherlock G."/>
            <person name="Sophianopoulou V."/>
            <person name="Squina F.M."/>
            <person name="Sun H."/>
            <person name="Susca A."/>
            <person name="Todd R.B."/>
            <person name="Tsang A."/>
            <person name="Unkles S.E."/>
            <person name="van de Wiele N."/>
            <person name="van Rossen-Uffink D."/>
            <person name="Oliveira J.V."/>
            <person name="Vesth T.C."/>
            <person name="Visser J."/>
            <person name="Yu J.-H."/>
            <person name="Zhou M."/>
            <person name="Andersen M.R."/>
            <person name="Archer D.B."/>
            <person name="Baker S.E."/>
            <person name="Benoit I."/>
            <person name="Brakhage A.A."/>
            <person name="Braus G.H."/>
            <person name="Fischer R."/>
            <person name="Frisvad J.C."/>
            <person name="Goldman G.H."/>
            <person name="Houbraken J."/>
            <person name="Oakley B."/>
            <person name="Pocsi I."/>
            <person name="Scazzocchio C."/>
            <person name="Seiboth B."/>
            <person name="vanKuyk P.A."/>
            <person name="Wortman J."/>
            <person name="Dyer P.S."/>
            <person name="Grigoriev I.V."/>
        </authorList>
    </citation>
    <scope>NUCLEOTIDE SEQUENCE [LARGE SCALE GENOMIC DNA]</scope>
    <source>
        <strain evidence="16">CBS 101740 / IMI 381727 / IBT 21946</strain>
    </source>
</reference>